<keyword evidence="3" id="KW-1185">Reference proteome</keyword>
<gene>
    <name evidence="2" type="ORF">D477_012940</name>
</gene>
<evidence type="ECO:0000313" key="3">
    <source>
        <dbReference type="Proteomes" id="UP000010729"/>
    </source>
</evidence>
<evidence type="ECO:0000256" key="1">
    <source>
        <dbReference type="SAM" id="MobiDB-lite"/>
    </source>
</evidence>
<feature type="compositionally biased region" description="Polar residues" evidence="1">
    <location>
        <begin position="1"/>
        <end position="14"/>
    </location>
</feature>
<organism evidence="2 3">
    <name type="scientific">Arthrobacter crystallopoietes BAB-32</name>
    <dbReference type="NCBI Taxonomy" id="1246476"/>
    <lineage>
        <taxon>Bacteria</taxon>
        <taxon>Bacillati</taxon>
        <taxon>Actinomycetota</taxon>
        <taxon>Actinomycetes</taxon>
        <taxon>Micrococcales</taxon>
        <taxon>Micrococcaceae</taxon>
        <taxon>Crystallibacter</taxon>
    </lineage>
</organism>
<proteinExistence type="predicted"/>
<dbReference type="Proteomes" id="UP000010729">
    <property type="component" value="Unassembled WGS sequence"/>
</dbReference>
<dbReference type="EMBL" id="ANPE02000152">
    <property type="protein sequence ID" value="EMY33822.1"/>
    <property type="molecule type" value="Genomic_DNA"/>
</dbReference>
<accession>N1V185</accession>
<evidence type="ECO:0000313" key="2">
    <source>
        <dbReference type="EMBL" id="EMY33822.1"/>
    </source>
</evidence>
<evidence type="ECO:0008006" key="4">
    <source>
        <dbReference type="Google" id="ProtNLM"/>
    </source>
</evidence>
<dbReference type="RefSeq" id="WP_005269679.1">
    <property type="nucleotide sequence ID" value="NZ_ANPE02000152.1"/>
</dbReference>
<name>N1V185_9MICC</name>
<reference evidence="2 3" key="1">
    <citation type="journal article" date="2013" name="Genome Announc.">
        <title>Draft Genome Sequence of Arthrobacter crystallopoietes Strain BAB-32, Revealing Genes for Bioremediation.</title>
        <authorList>
            <person name="Joshi M.N."/>
            <person name="Pandit A.S."/>
            <person name="Sharma A."/>
            <person name="Pandya R.V."/>
            <person name="Desai S.M."/>
            <person name="Saxena A.K."/>
            <person name="Bagatharia S.B."/>
        </authorList>
    </citation>
    <scope>NUCLEOTIDE SEQUENCE [LARGE SCALE GENOMIC DNA]</scope>
    <source>
        <strain evidence="2 3">BAB-32</strain>
    </source>
</reference>
<feature type="region of interest" description="Disordered" evidence="1">
    <location>
        <begin position="1"/>
        <end position="49"/>
    </location>
</feature>
<protein>
    <recommendedName>
        <fullName evidence="4">N-acetylglutamate synthase</fullName>
    </recommendedName>
</protein>
<dbReference type="Pfam" id="PF26421">
    <property type="entry name" value="Avidin_like"/>
    <property type="match status" value="1"/>
</dbReference>
<dbReference type="InterPro" id="IPR058595">
    <property type="entry name" value="Avidin-like"/>
</dbReference>
<comment type="caution">
    <text evidence="2">The sequence shown here is derived from an EMBL/GenBank/DDBJ whole genome shotgun (WGS) entry which is preliminary data.</text>
</comment>
<dbReference type="AlphaFoldDB" id="N1V185"/>
<sequence length="171" mass="17883">MSESVTPMNDNTQLLADGAGAAPGSEPVSNGTEPDAGIGPDAPATPTPVDPAAAAAIIDGKVFAPVANTASGEVGATTLFRYHQDGKVIWAEYAGGAVVRGYLVGTRSGDRLDFRYSHLNIDLQTASGVCESRISVLDDGRVQFRETWQWESRPEQGTSIVEELPPTGAQP</sequence>